<feature type="compositionally biased region" description="Basic and acidic residues" evidence="1">
    <location>
        <begin position="313"/>
        <end position="340"/>
    </location>
</feature>
<dbReference type="AlphaFoldDB" id="A0A5J9U7C9"/>
<organism evidence="2 3">
    <name type="scientific">Eragrostis curvula</name>
    <name type="common">weeping love grass</name>
    <dbReference type="NCBI Taxonomy" id="38414"/>
    <lineage>
        <taxon>Eukaryota</taxon>
        <taxon>Viridiplantae</taxon>
        <taxon>Streptophyta</taxon>
        <taxon>Embryophyta</taxon>
        <taxon>Tracheophyta</taxon>
        <taxon>Spermatophyta</taxon>
        <taxon>Magnoliopsida</taxon>
        <taxon>Liliopsida</taxon>
        <taxon>Poales</taxon>
        <taxon>Poaceae</taxon>
        <taxon>PACMAD clade</taxon>
        <taxon>Chloridoideae</taxon>
        <taxon>Eragrostideae</taxon>
        <taxon>Eragrostidinae</taxon>
        <taxon>Eragrostis</taxon>
    </lineage>
</organism>
<gene>
    <name evidence="2" type="ORF">EJB05_35512</name>
</gene>
<accession>A0A5J9U7C9</accession>
<reference evidence="2 3" key="1">
    <citation type="journal article" date="2019" name="Sci. Rep.">
        <title>A high-quality genome of Eragrostis curvula grass provides insights into Poaceae evolution and supports new strategies to enhance forage quality.</title>
        <authorList>
            <person name="Carballo J."/>
            <person name="Santos B.A.C.M."/>
            <person name="Zappacosta D."/>
            <person name="Garbus I."/>
            <person name="Selva J.P."/>
            <person name="Gallo C.A."/>
            <person name="Diaz A."/>
            <person name="Albertini E."/>
            <person name="Caccamo M."/>
            <person name="Echenique V."/>
        </authorList>
    </citation>
    <scope>NUCLEOTIDE SEQUENCE [LARGE SCALE GENOMIC DNA]</scope>
    <source>
        <strain evidence="3">cv. Victoria</strain>
        <tissue evidence="2">Leaf</tissue>
    </source>
</reference>
<feature type="compositionally biased region" description="Basic and acidic residues" evidence="1">
    <location>
        <begin position="234"/>
        <end position="257"/>
    </location>
</feature>
<sequence>MNALATPWMAYCGTSQKTLMGRTAPLGASSIPVAAATALRRRSTTAAAALDSMAMVMPTPVRWRWVMPLGWPVRRRSTRTRTRSYKVRVSSMATFSKMSMEAGGILKRGVMSRSMVRACWIAKLLLCDAEVTSRMPAAQMGSMRMIDLSSSTRCTVDSRHSFGLPDGCTSPSVTMAALSKNLLIGVEKAAGGGDAGVQLLVLVQETRFRHDGFPLLERCGGDLRQPDQWTPTRRNLDVHRVPGHERDRRREHNDSGDAKPPTPTNVLLDVHHGTHGRELRKLDAEEVEVEEAPLGLGAPRPAVRVQLELVGAERHDAGPRASRADGRAEQRQVEHGDLVRRRAVAQGGVRGARRRVQRGEHGGQCEEDHAEQVDEGAERDGPEAAGPGVGDEAADERGEAGRAIEVGDGVGGLHERQVQLQGEGDILDFHDNNGTRHVSLRAAFTDR</sequence>
<keyword evidence="3" id="KW-1185">Reference proteome</keyword>
<evidence type="ECO:0000313" key="3">
    <source>
        <dbReference type="Proteomes" id="UP000324897"/>
    </source>
</evidence>
<feature type="region of interest" description="Disordered" evidence="1">
    <location>
        <begin position="313"/>
        <end position="410"/>
    </location>
</feature>
<feature type="region of interest" description="Disordered" evidence="1">
    <location>
        <begin position="225"/>
        <end position="266"/>
    </location>
</feature>
<dbReference type="Gramene" id="TVU19367">
    <property type="protein sequence ID" value="TVU19367"/>
    <property type="gene ID" value="EJB05_35512"/>
</dbReference>
<comment type="caution">
    <text evidence="2">The sequence shown here is derived from an EMBL/GenBank/DDBJ whole genome shotgun (WGS) entry which is preliminary data.</text>
</comment>
<evidence type="ECO:0000313" key="2">
    <source>
        <dbReference type="EMBL" id="TVU19367.1"/>
    </source>
</evidence>
<evidence type="ECO:0000256" key="1">
    <source>
        <dbReference type="SAM" id="MobiDB-lite"/>
    </source>
</evidence>
<name>A0A5J9U7C9_9POAL</name>
<proteinExistence type="predicted"/>
<dbReference type="EMBL" id="RWGY01000029">
    <property type="protein sequence ID" value="TVU19367.1"/>
    <property type="molecule type" value="Genomic_DNA"/>
</dbReference>
<feature type="compositionally biased region" description="Basic and acidic residues" evidence="1">
    <location>
        <begin position="357"/>
        <end position="382"/>
    </location>
</feature>
<dbReference type="Proteomes" id="UP000324897">
    <property type="component" value="Chromosome 7"/>
</dbReference>
<protein>
    <submittedName>
        <fullName evidence="2">Uncharacterized protein</fullName>
    </submittedName>
</protein>
<feature type="non-terminal residue" evidence="2">
    <location>
        <position position="1"/>
    </location>
</feature>